<protein>
    <recommendedName>
        <fullName evidence="10">Thrombospondin type-1 domain-containing protein 7A</fullName>
    </recommendedName>
</protein>
<evidence type="ECO:0000256" key="9">
    <source>
        <dbReference type="ARBA" id="ARBA00023273"/>
    </source>
</evidence>
<evidence type="ECO:0000256" key="4">
    <source>
        <dbReference type="ARBA" id="ARBA00022657"/>
    </source>
</evidence>
<keyword evidence="7" id="KW-1015">Disulfide bond</keyword>
<dbReference type="InterPro" id="IPR044004">
    <property type="entry name" value="TSP1_spondin_dom"/>
</dbReference>
<dbReference type="FunFam" id="2.20.100.10:FF:000050">
    <property type="entry name" value="Thrombospondin type 1 domain containing 7B"/>
    <property type="match status" value="1"/>
</dbReference>
<evidence type="ECO:0000256" key="10">
    <source>
        <dbReference type="ARBA" id="ARBA00069078"/>
    </source>
</evidence>
<dbReference type="Proteomes" id="UP000823561">
    <property type="component" value="Chromosome 23"/>
</dbReference>
<evidence type="ECO:0000256" key="7">
    <source>
        <dbReference type="ARBA" id="ARBA00023157"/>
    </source>
</evidence>
<keyword evidence="6" id="KW-0221">Differentiation</keyword>
<comment type="caution">
    <text evidence="13">The sequence shown here is derived from an EMBL/GenBank/DDBJ whole genome shotgun (WGS) entry which is preliminary data.</text>
</comment>
<comment type="subcellular location">
    <subcellularLocation>
        <location evidence="1">Cell membrane</location>
        <topology evidence="1">Single-pass type I membrane protein</topology>
    </subcellularLocation>
    <subcellularLocation>
        <location evidence="2">Cell projection</location>
    </subcellularLocation>
</comment>
<dbReference type="FunFam" id="2.20.100.10:FF:000017">
    <property type="entry name" value="Thrombospondin type 1 domain containing 7A"/>
    <property type="match status" value="1"/>
</dbReference>
<dbReference type="FunFam" id="2.20.100.10:FF:000019">
    <property type="entry name" value="Thrombospondin type 1 domain containing 7A"/>
    <property type="match status" value="1"/>
</dbReference>
<evidence type="ECO:0000256" key="2">
    <source>
        <dbReference type="ARBA" id="ARBA00004316"/>
    </source>
</evidence>
<keyword evidence="14" id="KW-1185">Reference proteome</keyword>
<dbReference type="PANTHER" id="PTHR11311:SF7">
    <property type="entry name" value="THROMBOSPONDIN TYPE-1 DOMAIN-CONTAINING PROTEIN 7B"/>
    <property type="match status" value="1"/>
</dbReference>
<dbReference type="Pfam" id="PF19030">
    <property type="entry name" value="TSP1_ADAMTS"/>
    <property type="match status" value="2"/>
</dbReference>
<evidence type="ECO:0000256" key="11">
    <source>
        <dbReference type="SAM" id="SignalP"/>
    </source>
</evidence>
<dbReference type="PANTHER" id="PTHR11311">
    <property type="entry name" value="SPONDIN"/>
    <property type="match status" value="1"/>
</dbReference>
<feature type="domain" description="Spondin-like TSP1" evidence="12">
    <location>
        <begin position="724"/>
        <end position="782"/>
    </location>
</feature>
<feature type="chain" id="PRO_5043686362" description="Thrombospondin type-1 domain-containing protein 7A" evidence="11">
    <location>
        <begin position="29"/>
        <end position="1420"/>
    </location>
</feature>
<dbReference type="Pfam" id="PF19028">
    <property type="entry name" value="TSP1_spondin"/>
    <property type="match status" value="4"/>
</dbReference>
<evidence type="ECO:0000256" key="8">
    <source>
        <dbReference type="ARBA" id="ARBA00023180"/>
    </source>
</evidence>
<dbReference type="SUPFAM" id="SSF82895">
    <property type="entry name" value="TSP-1 type 1 repeat"/>
    <property type="match status" value="8"/>
</dbReference>
<name>A0AAV6FKB8_9TELE</name>
<dbReference type="GO" id="GO:0042995">
    <property type="term" value="C:cell projection"/>
    <property type="evidence" value="ECO:0007669"/>
    <property type="project" value="UniProtKB-SubCell"/>
</dbReference>
<organism evidence="13 14">
    <name type="scientific">Alosa alosa</name>
    <name type="common">allis shad</name>
    <dbReference type="NCBI Taxonomy" id="278164"/>
    <lineage>
        <taxon>Eukaryota</taxon>
        <taxon>Metazoa</taxon>
        <taxon>Chordata</taxon>
        <taxon>Craniata</taxon>
        <taxon>Vertebrata</taxon>
        <taxon>Euteleostomi</taxon>
        <taxon>Actinopterygii</taxon>
        <taxon>Neopterygii</taxon>
        <taxon>Teleostei</taxon>
        <taxon>Clupei</taxon>
        <taxon>Clupeiformes</taxon>
        <taxon>Clupeoidei</taxon>
        <taxon>Clupeidae</taxon>
        <taxon>Alosa</taxon>
    </lineage>
</organism>
<keyword evidence="3" id="KW-1003">Cell membrane</keyword>
<dbReference type="FunFam" id="2.20.100.10:FF:000014">
    <property type="entry name" value="Thrombospondin type 1 domain containing 7A"/>
    <property type="match status" value="1"/>
</dbReference>
<keyword evidence="5 11" id="KW-0732">Signal</keyword>
<evidence type="ECO:0000256" key="5">
    <source>
        <dbReference type="ARBA" id="ARBA00022729"/>
    </source>
</evidence>
<keyword evidence="8" id="KW-0325">Glycoprotein</keyword>
<keyword evidence="4" id="KW-0037">Angiogenesis</keyword>
<evidence type="ECO:0000259" key="12">
    <source>
        <dbReference type="Pfam" id="PF19028"/>
    </source>
</evidence>
<reference evidence="13" key="1">
    <citation type="submission" date="2020-10" db="EMBL/GenBank/DDBJ databases">
        <title>Chromosome-scale genome assembly of the Allis shad, Alosa alosa.</title>
        <authorList>
            <person name="Margot Z."/>
            <person name="Christophe K."/>
            <person name="Cabau C."/>
            <person name="Louis A."/>
            <person name="Berthelot C."/>
            <person name="Parey E."/>
            <person name="Roest Crollius H."/>
            <person name="Montfort J."/>
            <person name="Robinson-Rechavi M."/>
            <person name="Bucao C."/>
            <person name="Bouchez O."/>
            <person name="Gislard M."/>
            <person name="Lluch J."/>
            <person name="Milhes M."/>
            <person name="Lampietro C."/>
            <person name="Lopez Roques C."/>
            <person name="Donnadieu C."/>
            <person name="Braasch I."/>
            <person name="Desvignes T."/>
            <person name="Postlethwait J."/>
            <person name="Bobe J."/>
            <person name="Guiguen Y."/>
        </authorList>
    </citation>
    <scope>NUCLEOTIDE SEQUENCE</scope>
    <source>
        <strain evidence="13">M-15738</strain>
        <tissue evidence="13">Blood</tissue>
    </source>
</reference>
<evidence type="ECO:0000313" key="13">
    <source>
        <dbReference type="EMBL" id="KAG5262231.1"/>
    </source>
</evidence>
<evidence type="ECO:0000256" key="6">
    <source>
        <dbReference type="ARBA" id="ARBA00022782"/>
    </source>
</evidence>
<evidence type="ECO:0000256" key="1">
    <source>
        <dbReference type="ARBA" id="ARBA00004251"/>
    </source>
</evidence>
<dbReference type="FunFam" id="2.20.100.10:FF:000015">
    <property type="entry name" value="Thrombospondin, type I, domain containing 7A"/>
    <property type="match status" value="1"/>
</dbReference>
<dbReference type="GO" id="GO:0030036">
    <property type="term" value="P:actin cytoskeleton organization"/>
    <property type="evidence" value="ECO:0007669"/>
    <property type="project" value="TreeGrafter"/>
</dbReference>
<evidence type="ECO:0000256" key="3">
    <source>
        <dbReference type="ARBA" id="ARBA00022475"/>
    </source>
</evidence>
<dbReference type="EMBL" id="JADWDJ010000023">
    <property type="protein sequence ID" value="KAG5262231.1"/>
    <property type="molecule type" value="Genomic_DNA"/>
</dbReference>
<dbReference type="Pfam" id="PF00090">
    <property type="entry name" value="TSP_1"/>
    <property type="match status" value="1"/>
</dbReference>
<keyword evidence="9" id="KW-0966">Cell projection</keyword>
<dbReference type="InterPro" id="IPR036383">
    <property type="entry name" value="TSP1_rpt_sf"/>
</dbReference>
<dbReference type="PROSITE" id="PS50092">
    <property type="entry name" value="TSP1"/>
    <property type="match status" value="11"/>
</dbReference>
<dbReference type="Gene3D" id="2.20.100.10">
    <property type="entry name" value="Thrombospondin type-1 (TSP1) repeat"/>
    <property type="match status" value="7"/>
</dbReference>
<dbReference type="GO" id="GO:0005886">
    <property type="term" value="C:plasma membrane"/>
    <property type="evidence" value="ECO:0007669"/>
    <property type="project" value="UniProtKB-SubCell"/>
</dbReference>
<proteinExistence type="predicted"/>
<dbReference type="InterPro" id="IPR000884">
    <property type="entry name" value="TSP1_rpt"/>
</dbReference>
<evidence type="ECO:0000313" key="14">
    <source>
        <dbReference type="Proteomes" id="UP000823561"/>
    </source>
</evidence>
<dbReference type="GO" id="GO:0001525">
    <property type="term" value="P:angiogenesis"/>
    <property type="evidence" value="ECO:0007669"/>
    <property type="project" value="UniProtKB-KW"/>
</dbReference>
<accession>A0AAV6FKB8</accession>
<gene>
    <name evidence="13" type="ORF">AALO_G00293630</name>
</gene>
<feature type="domain" description="Spondin-like TSP1" evidence="12">
    <location>
        <begin position="589"/>
        <end position="647"/>
    </location>
</feature>
<feature type="domain" description="Spondin-like TSP1" evidence="12">
    <location>
        <begin position="1255"/>
        <end position="1308"/>
    </location>
</feature>
<feature type="signal peptide" evidence="11">
    <location>
        <begin position="1"/>
        <end position="28"/>
    </location>
</feature>
<keyword evidence="3" id="KW-0472">Membrane</keyword>
<dbReference type="InterPro" id="IPR051418">
    <property type="entry name" value="Spondin/Thrombospondin_T1"/>
</dbReference>
<dbReference type="SMART" id="SM00209">
    <property type="entry name" value="TSP1"/>
    <property type="match status" value="12"/>
</dbReference>
<dbReference type="GO" id="GO:0030154">
    <property type="term" value="P:cell differentiation"/>
    <property type="evidence" value="ECO:0007669"/>
    <property type="project" value="UniProtKB-KW"/>
</dbReference>
<sequence>MKAQSRTLGMCCTRILLLSLTMALVGIGMEVPRPMPYSWKTGMWGVCVSGACGSAGSQFRAVWCIHLDGWTTLPSKCALSERPPRERPCVRVCEWHRTLFEWQLSPRTDGQAAADPRVCEAFSPPPPDEQACLLPCPINCVLSAFSHWSACRSQSQSQGQGCAGSGTPPLQHRTRQVLAAPLYGGAECPSLTEMRRCHRGANAPSPCPHDQQEHSYSLWAGPWSECRVRSTLPIGRTRVDFSVQDHSGRVEVKRSDEARMSVIVRRHTESIFRVNHHHHHHPHHHHEDGESWGIHIGYQTRQVRCTRNDGKNVMLSLCDHDNAPVNFRSCVMPKDCVVSDWTEWSPCSKTCRTTDQSPGYRTRKRHVKGLLIGEGKECPALEEREACNLIGDLLPLCPSYQWLLTDWGECQILPLLGQQDHRHGNASVLCGGGIQTREVYCVRLDNVTSFSHKLRPVRRDLCSGPIPSMVQSCSITCPQLCLLTDWSEWGPCVHDECFESQGKRGTGGVFESCPHLTEAMPCDKPTSCFTWRLTSQGPCTPQEGTCGPGTQEQKVECVNTTGKTVSGDRCSGDLAATHYPCEKPCASNCVLSNWSPWSHCSLSCSGKHSEGKQHRTRSVLALPEEGGAVCPNVSALQQWRSCASGTCVHLHWATGPWGPCTLDPQGPLNVSATEQQNATCGLGTQMREITCVKANNGVVTSKRCPLSSRPVSERVCVLACPVDCIVTPFSEWSPCPNTCSPANATVVSQSRHRIIIQTAANGGQDCPDTLYEERECERTSTCPTYRWQTHRWNKCILVPDSVRQALGASTESCGQGLETRGVMCVGTDDSPAALSLCLLWGGPMPAQMRGCRVACRDDCTLSSWSTFSPCQRCGDWRSRSRTLIGRSSKKRVRCQQESLYPLKEREPCPCSEFRAQPQGSWSPCLLPGLSERTAWHLGLPGRPQGLDGVLRWRPAQGEGKECGQGWRYRALACLDHRGQLVEPTLCASSGLEKELCHVACPTDCRLSEWSPWSTCTASCGWGVKVRAQWLREKAFNGGRPCPKLDLRNQVSEVLPCYSECDQYSWEVDLCYSLSNAISTSTGPGEVLSCGEGVQSRKARCVRRGSNGQSQHVHETLCSQLEHPITSQICPLPCPTQCVTSQWSQWSTCPMACPPGALRWRGRQVLRQSQLGHTCLELSQSQPCLFNSTCFSYNYSYSDWSSCQLSENAVCGQGIKTRLHRCVRSDDELVEMSLCAERGPSEKLIISCEVSCPVNCLVSVWSPWSECSHTCGNQSQMLRSRMVVQEAGDGGQSCPAHLSQTKPCPIMPCYSWLLGDWSPCQIEGAECGEGVKVRNLTCVVHWGALSSASQSDAVVEEERCDRGQRPERDTPVQLPCSVPCPGDCHLTEWSPWSSCQLMCMDGRSFETQGRQALTGRNRSGA</sequence>
<feature type="domain" description="Spondin-like TSP1" evidence="12">
    <location>
        <begin position="336"/>
        <end position="388"/>
    </location>
</feature>